<proteinExistence type="predicted"/>
<sequence length="46" mass="4948">MFAARIFGCRREMRRAIPLKVSGGDIPVRNGAYSPRASACPLIANG</sequence>
<keyword evidence="2" id="KW-1185">Reference proteome</keyword>
<dbReference type="Proteomes" id="UP000215086">
    <property type="component" value="Chromosome"/>
</dbReference>
<dbReference type="AlphaFoldDB" id="A0A286RDQ6"/>
<dbReference type="KEGG" id="ttf:THTE_1496"/>
<name>A0A286RDQ6_9BACT</name>
<accession>A0A286RDQ6</accession>
<dbReference type="EMBL" id="CP018477">
    <property type="protein sequence ID" value="ASV74098.1"/>
    <property type="molecule type" value="Genomic_DNA"/>
</dbReference>
<reference evidence="1 2" key="1">
    <citation type="journal article" name="Front. Microbiol.">
        <title>Sugar Metabolism of the First Thermophilic Planctomycete Thermogutta terrifontis: Comparative Genomic and Transcriptomic Approaches.</title>
        <authorList>
            <person name="Elcheninov A.G."/>
            <person name="Menzel P."/>
            <person name="Gudbergsdottir S.R."/>
            <person name="Slesarev A.I."/>
            <person name="Kadnikov V.V."/>
            <person name="Krogh A."/>
            <person name="Bonch-Osmolovskaya E.A."/>
            <person name="Peng X."/>
            <person name="Kublanov I.V."/>
        </authorList>
    </citation>
    <scope>NUCLEOTIDE SEQUENCE [LARGE SCALE GENOMIC DNA]</scope>
    <source>
        <strain evidence="1 2">R1</strain>
    </source>
</reference>
<evidence type="ECO:0000313" key="2">
    <source>
        <dbReference type="Proteomes" id="UP000215086"/>
    </source>
</evidence>
<protein>
    <submittedName>
        <fullName evidence="1">Uncharacterized protein</fullName>
    </submittedName>
</protein>
<evidence type="ECO:0000313" key="1">
    <source>
        <dbReference type="EMBL" id="ASV74098.1"/>
    </source>
</evidence>
<organism evidence="1 2">
    <name type="scientific">Thermogutta terrifontis</name>
    <dbReference type="NCBI Taxonomy" id="1331910"/>
    <lineage>
        <taxon>Bacteria</taxon>
        <taxon>Pseudomonadati</taxon>
        <taxon>Planctomycetota</taxon>
        <taxon>Planctomycetia</taxon>
        <taxon>Pirellulales</taxon>
        <taxon>Thermoguttaceae</taxon>
        <taxon>Thermogutta</taxon>
    </lineage>
</organism>
<gene>
    <name evidence="1" type="ORF">THTE_1496</name>
</gene>